<evidence type="ECO:0000313" key="2">
    <source>
        <dbReference type="EMBL" id="KIW40975.1"/>
    </source>
</evidence>
<dbReference type="AlphaFoldDB" id="A0A0D2DEY9"/>
<protein>
    <submittedName>
        <fullName evidence="2">Uncharacterized protein</fullName>
    </submittedName>
</protein>
<dbReference type="GeneID" id="27358648"/>
<feature type="region of interest" description="Disordered" evidence="1">
    <location>
        <begin position="51"/>
        <end position="78"/>
    </location>
</feature>
<dbReference type="HOGENOM" id="CLU_1815795_0_0_1"/>
<keyword evidence="3" id="KW-1185">Reference proteome</keyword>
<evidence type="ECO:0000313" key="3">
    <source>
        <dbReference type="Proteomes" id="UP000053342"/>
    </source>
</evidence>
<reference evidence="2 3" key="1">
    <citation type="submission" date="2015-01" db="EMBL/GenBank/DDBJ databases">
        <title>The Genome Sequence of Exophiala oligosperma CBS72588.</title>
        <authorList>
            <consortium name="The Broad Institute Genomics Platform"/>
            <person name="Cuomo C."/>
            <person name="de Hoog S."/>
            <person name="Gorbushina A."/>
            <person name="Stielow B."/>
            <person name="Teixiera M."/>
            <person name="Abouelleil A."/>
            <person name="Chapman S.B."/>
            <person name="Priest M."/>
            <person name="Young S.K."/>
            <person name="Wortman J."/>
            <person name="Nusbaum C."/>
            <person name="Birren B."/>
        </authorList>
    </citation>
    <scope>NUCLEOTIDE SEQUENCE [LARGE SCALE GENOMIC DNA]</scope>
    <source>
        <strain evidence="2 3">CBS 72588</strain>
    </source>
</reference>
<dbReference type="EMBL" id="KN847337">
    <property type="protein sequence ID" value="KIW40975.1"/>
    <property type="molecule type" value="Genomic_DNA"/>
</dbReference>
<gene>
    <name evidence="2" type="ORF">PV06_06574</name>
</gene>
<dbReference type="Proteomes" id="UP000053342">
    <property type="component" value="Unassembled WGS sequence"/>
</dbReference>
<dbReference type="VEuPathDB" id="FungiDB:PV06_06574"/>
<name>A0A0D2DEY9_9EURO</name>
<evidence type="ECO:0000256" key="1">
    <source>
        <dbReference type="SAM" id="MobiDB-lite"/>
    </source>
</evidence>
<accession>A0A0D2DEY9</accession>
<proteinExistence type="predicted"/>
<sequence length="142" mass="15944">MEMWNTDAVPPFGLAGAVPVWLPLPPWIGQVRKDRQRLPVSRSIDWSLLTAEEQPSKLPQTGTDSNRGAKMRAPRDAKVWRRDAIQDDLCRINNDGCASNGRASRYYPTYRPNSAAQGLITIFSGSLRMWLVTVAASSFRDR</sequence>
<dbReference type="RefSeq" id="XP_016261191.1">
    <property type="nucleotide sequence ID" value="XM_016407711.1"/>
</dbReference>
<organism evidence="2 3">
    <name type="scientific">Exophiala oligosperma</name>
    <dbReference type="NCBI Taxonomy" id="215243"/>
    <lineage>
        <taxon>Eukaryota</taxon>
        <taxon>Fungi</taxon>
        <taxon>Dikarya</taxon>
        <taxon>Ascomycota</taxon>
        <taxon>Pezizomycotina</taxon>
        <taxon>Eurotiomycetes</taxon>
        <taxon>Chaetothyriomycetidae</taxon>
        <taxon>Chaetothyriales</taxon>
        <taxon>Herpotrichiellaceae</taxon>
        <taxon>Exophiala</taxon>
    </lineage>
</organism>
<feature type="compositionally biased region" description="Polar residues" evidence="1">
    <location>
        <begin position="57"/>
        <end position="66"/>
    </location>
</feature>